<evidence type="ECO:0000313" key="2">
    <source>
        <dbReference type="EMBL" id="STX31162.1"/>
    </source>
</evidence>
<evidence type="ECO:0000313" key="3">
    <source>
        <dbReference type="Proteomes" id="UP000054735"/>
    </source>
</evidence>
<dbReference type="AlphaFoldDB" id="A0A378I8I7"/>
<reference evidence="1 3" key="1">
    <citation type="submission" date="2015-11" db="EMBL/GenBank/DDBJ databases">
        <title>Genomic analysis of 38 Legionella species identifies large and diverse effector repertoires.</title>
        <authorList>
            <person name="Burstein D."/>
            <person name="Amaro F."/>
            <person name="Zusman T."/>
            <person name="Lifshitz Z."/>
            <person name="Cohen O."/>
            <person name="Gilbert J.A."/>
            <person name="Pupko T."/>
            <person name="Shuman H.A."/>
            <person name="Segal G."/>
        </authorList>
    </citation>
    <scope>NUCLEOTIDE SEQUENCE [LARGE SCALE GENOMIC DNA]</scope>
    <source>
        <strain evidence="1 3">CDC#1407-AL-14</strain>
    </source>
</reference>
<reference evidence="2 4" key="2">
    <citation type="submission" date="2018-06" db="EMBL/GenBank/DDBJ databases">
        <authorList>
            <consortium name="Pathogen Informatics"/>
            <person name="Doyle S."/>
        </authorList>
    </citation>
    <scope>NUCLEOTIDE SEQUENCE [LARGE SCALE GENOMIC DNA]</scope>
    <source>
        <strain evidence="2 4">NCTC12437</strain>
    </source>
</reference>
<gene>
    <name evidence="1" type="ORF">Lbir_2730</name>
    <name evidence="2" type="ORF">NCTC12437_00932</name>
</gene>
<proteinExistence type="predicted"/>
<sequence length="816" mass="94671">MRSYNLEEKKLFLWKEKLLHTKTRKYKGVKKKLLDILSSEESLSVRKRLFTDYRDQLISSRHGQGWTWTAHFTWLWKFLSLFLIANYPQGSRLRKALLDDIDVSETTLTLEDYRRAAIGLLEEPDFEEAIFIRPQMALGDLKTRIEKLTADSDIEEVLNRLEAIKYGLDCNLYHLLLQKIYKASPVLVCHRLYQLSQKAFEYPDPHQYIEINTLTKALLETFVTDSSYTSIHLNLGAELLVLLSMSDAQYCRQMNITGISHYHLSSKTSADQPQSLCIYLELAANHELRYLSSDGLFEGNMSKTFLKNFLSNHAVDTLFESLETNSPIYLGPYQRKIMDAIAKHSSIKLTDPLEELITSMTKPHVSIFSEDSLRHAMKKELADKLYESLDSQEQKSREARAILTGKPVNRDTPLQMLKDIFISHRDKYPPPQNPLLYSLAKKLCEQLFIDYRQNKEGGYWKENEIGYEMIQLLQRGLINQIRPNTSFQTPAEQESILNPHNYPPIIPVSIREAEYDAITIVLNSGYSDSDLLDSINTVRRERRKVMSRFSQEWILARVSESSPSLLPAAEHRLIHIHFYDHEDWQKLKETCPNTKNSAELLMKQLKELLEICRIKRESMDYEEENAKVREALLLLCQLLQADSLNSAILEEVYNYQLDKLAKFYLTHSLGVELKNEIKECHSRRLIRDEGSVSAMDEEKNPGVTFLDRAEQHLLEAGRFHHSGVLCNFVNEDKESQLAIYYFSLYMKETKPEDWGRAIETLDKLRVYLSEDQYKQWAMRLCKTAPSSVVNGMGIFSPKKTSSPLTRPDVSIKFLPE</sequence>
<dbReference type="Proteomes" id="UP000255066">
    <property type="component" value="Unassembled WGS sequence"/>
</dbReference>
<name>A0A378I8I7_9GAMM</name>
<dbReference type="STRING" id="28083.Lbir_2730"/>
<protein>
    <submittedName>
        <fullName evidence="2">Uncharacterized protein</fullName>
    </submittedName>
</protein>
<dbReference type="EMBL" id="LNXT01000048">
    <property type="protein sequence ID" value="KTC68128.1"/>
    <property type="molecule type" value="Genomic_DNA"/>
</dbReference>
<accession>A0A378I8I7</accession>
<dbReference type="OrthoDB" id="5637362at2"/>
<organism evidence="2 4">
    <name type="scientific">Legionella birminghamensis</name>
    <dbReference type="NCBI Taxonomy" id="28083"/>
    <lineage>
        <taxon>Bacteria</taxon>
        <taxon>Pseudomonadati</taxon>
        <taxon>Pseudomonadota</taxon>
        <taxon>Gammaproteobacteria</taxon>
        <taxon>Legionellales</taxon>
        <taxon>Legionellaceae</taxon>
        <taxon>Legionella</taxon>
    </lineage>
</organism>
<dbReference type="EMBL" id="UGNW01000001">
    <property type="protein sequence ID" value="STX31162.1"/>
    <property type="molecule type" value="Genomic_DNA"/>
</dbReference>
<keyword evidence="3" id="KW-1185">Reference proteome</keyword>
<evidence type="ECO:0000313" key="1">
    <source>
        <dbReference type="EMBL" id="KTC68128.1"/>
    </source>
</evidence>
<dbReference type="Proteomes" id="UP000054735">
    <property type="component" value="Unassembled WGS sequence"/>
</dbReference>
<dbReference type="RefSeq" id="WP_058524720.1">
    <property type="nucleotide sequence ID" value="NZ_CAAAHV010000004.1"/>
</dbReference>
<evidence type="ECO:0000313" key="4">
    <source>
        <dbReference type="Proteomes" id="UP000255066"/>
    </source>
</evidence>